<accession>A0A1G4AZW3</accession>
<evidence type="ECO:0000313" key="2">
    <source>
        <dbReference type="Proteomes" id="UP000176998"/>
    </source>
</evidence>
<dbReference type="EMBL" id="MJBS01000096">
    <property type="protein sequence ID" value="OHE94671.1"/>
    <property type="molecule type" value="Genomic_DNA"/>
</dbReference>
<keyword evidence="2" id="KW-1185">Reference proteome</keyword>
<protein>
    <submittedName>
        <fullName evidence="1">Uncharacterized protein</fullName>
    </submittedName>
</protein>
<dbReference type="Proteomes" id="UP000176998">
    <property type="component" value="Unassembled WGS sequence"/>
</dbReference>
<name>A0A1G4AZW3_9PEZI</name>
<organism evidence="1 2">
    <name type="scientific">Colletotrichum orchidophilum</name>
    <dbReference type="NCBI Taxonomy" id="1209926"/>
    <lineage>
        <taxon>Eukaryota</taxon>
        <taxon>Fungi</taxon>
        <taxon>Dikarya</taxon>
        <taxon>Ascomycota</taxon>
        <taxon>Pezizomycotina</taxon>
        <taxon>Sordariomycetes</taxon>
        <taxon>Hypocreomycetidae</taxon>
        <taxon>Glomerellales</taxon>
        <taxon>Glomerellaceae</taxon>
        <taxon>Colletotrichum</taxon>
    </lineage>
</organism>
<reference evidence="1 2" key="1">
    <citation type="submission" date="2016-09" db="EMBL/GenBank/DDBJ databases">
        <authorList>
            <person name="Capua I."/>
            <person name="De Benedictis P."/>
            <person name="Joannis T."/>
            <person name="Lombin L.H."/>
            <person name="Cattoli G."/>
        </authorList>
    </citation>
    <scope>NUCLEOTIDE SEQUENCE [LARGE SCALE GENOMIC DNA]</scope>
    <source>
        <strain evidence="1 2">IMI 309357</strain>
    </source>
</reference>
<proteinExistence type="predicted"/>
<comment type="caution">
    <text evidence="1">The sequence shown here is derived from an EMBL/GenBank/DDBJ whole genome shotgun (WGS) entry which is preliminary data.</text>
</comment>
<sequence length="125" mass="13389">MRRSYAELALPATSSRTPQCQPTSDLCLFVIKGRAIIFRRDHERGAAHGLELRRGILNAAIDVMARAQLEREPLLCGPGADGRDALAHLVGVLHSDEAAPLDFHLVDAVEDGDAGAVEGRRLGGV</sequence>
<gene>
    <name evidence="1" type="ORF">CORC01_10072</name>
</gene>
<dbReference type="GeneID" id="34563211"/>
<evidence type="ECO:0000313" key="1">
    <source>
        <dbReference type="EMBL" id="OHE94671.1"/>
    </source>
</evidence>
<dbReference type="AlphaFoldDB" id="A0A1G4AZW3"/>
<dbReference type="RefSeq" id="XP_022471833.1">
    <property type="nucleotide sequence ID" value="XM_022621701.1"/>
</dbReference>